<keyword evidence="2" id="KW-0813">Transport</keyword>
<evidence type="ECO:0000256" key="1">
    <source>
        <dbReference type="ARBA" id="ARBA00005695"/>
    </source>
</evidence>
<dbReference type="PANTHER" id="PTHR30290:SF9">
    <property type="entry name" value="OLIGOPEPTIDE-BINDING PROTEIN APPA"/>
    <property type="match status" value="1"/>
</dbReference>
<keyword evidence="7" id="KW-1185">Reference proteome</keyword>
<name>A0ABY7JV74_9ACTN</name>
<evidence type="ECO:0000256" key="4">
    <source>
        <dbReference type="SAM" id="SignalP"/>
    </source>
</evidence>
<dbReference type="InterPro" id="IPR000914">
    <property type="entry name" value="SBP_5_dom"/>
</dbReference>
<accession>A0ABY7JV74</accession>
<evidence type="ECO:0000259" key="5">
    <source>
        <dbReference type="Pfam" id="PF00496"/>
    </source>
</evidence>
<reference evidence="6" key="1">
    <citation type="submission" date="2022-05" db="EMBL/GenBank/DDBJ databases">
        <title>Jatrophihabitans sp. SB3-54 whole genome sequence.</title>
        <authorList>
            <person name="Suh M.K."/>
            <person name="Eom M.K."/>
            <person name="Kim J.S."/>
            <person name="Kim H.S."/>
            <person name="Do H.E."/>
            <person name="Shin Y.K."/>
            <person name="Lee J.-S."/>
        </authorList>
    </citation>
    <scope>NUCLEOTIDE SEQUENCE</scope>
    <source>
        <strain evidence="6">SB3-54</strain>
    </source>
</reference>
<feature type="domain" description="Solute-binding protein family 5" evidence="5">
    <location>
        <begin position="83"/>
        <end position="443"/>
    </location>
</feature>
<feature type="signal peptide" evidence="4">
    <location>
        <begin position="1"/>
        <end position="18"/>
    </location>
</feature>
<dbReference type="EMBL" id="CP097463">
    <property type="protein sequence ID" value="WAX56455.1"/>
    <property type="molecule type" value="Genomic_DNA"/>
</dbReference>
<evidence type="ECO:0000256" key="2">
    <source>
        <dbReference type="ARBA" id="ARBA00022448"/>
    </source>
</evidence>
<dbReference type="PANTHER" id="PTHR30290">
    <property type="entry name" value="PERIPLASMIC BINDING COMPONENT OF ABC TRANSPORTER"/>
    <property type="match status" value="1"/>
</dbReference>
<sequence>MKLIAVIAGVCAGATVLAGCGGSSGAGKGDNGAGGKVVSGGTFTFAMNSDPGNLDPQASAASNLFQITKFAYDSLVNVADGGKIVSGLAKSWQVDGTKLVLTLHPGITCSDGSQFTATDAAANLNYIADAKNKSPFLGVFVPAGAKATADDTAGTVTLTTPKLAPFLLDGLGNTPMVCAKGMQDRKSLARQTDGTGPFQLSEAVSGDHYTYTKRAGYSWGPDGAGTATKGVPDKVIVKIVPNATTAANLLLTGAINAATIVGSDQSRMEQAKLFATDSAAPYGEMWFNEAAGRPGADHAVREAMVRALDLGELAKVLTAGTGTPGTTFAASAPVGCPGNSVADALPQHDMDKAKQLLDGAGWKAGSDGTRSKDGKPLALTFMYNTELGEGGSAAAELAVKQWQQLGIKITTKPRNETAAVDAMFSTGDWDVAWESLAVSTPDQIVPFMSGPAAPNGTNIGHISNAAYEAGVAKASAIPGTEGCPEWLKAEANLVSNSDVIPFANQVIKTYGKGARFDFIGDLVPTSIRMLAG</sequence>
<evidence type="ECO:0000256" key="3">
    <source>
        <dbReference type="ARBA" id="ARBA00022729"/>
    </source>
</evidence>
<dbReference type="Proteomes" id="UP001164693">
    <property type="component" value="Chromosome"/>
</dbReference>
<dbReference type="InterPro" id="IPR030678">
    <property type="entry name" value="Peptide/Ni-bd"/>
</dbReference>
<dbReference type="SUPFAM" id="SSF53850">
    <property type="entry name" value="Periplasmic binding protein-like II"/>
    <property type="match status" value="1"/>
</dbReference>
<proteinExistence type="inferred from homology"/>
<gene>
    <name evidence="6" type="ORF">M6B22_18235</name>
</gene>
<keyword evidence="3 4" id="KW-0732">Signal</keyword>
<dbReference type="Gene3D" id="3.10.105.10">
    <property type="entry name" value="Dipeptide-binding Protein, Domain 3"/>
    <property type="match status" value="1"/>
</dbReference>
<dbReference type="PIRSF" id="PIRSF002741">
    <property type="entry name" value="MppA"/>
    <property type="match status" value="1"/>
</dbReference>
<dbReference type="Gene3D" id="3.40.190.10">
    <property type="entry name" value="Periplasmic binding protein-like II"/>
    <property type="match status" value="1"/>
</dbReference>
<dbReference type="InterPro" id="IPR039424">
    <property type="entry name" value="SBP_5"/>
</dbReference>
<feature type="chain" id="PRO_5046762153" evidence="4">
    <location>
        <begin position="19"/>
        <end position="532"/>
    </location>
</feature>
<comment type="similarity">
    <text evidence="1">Belongs to the bacterial solute-binding protein 5 family.</text>
</comment>
<organism evidence="6 7">
    <name type="scientific">Jatrophihabitans cynanchi</name>
    <dbReference type="NCBI Taxonomy" id="2944128"/>
    <lineage>
        <taxon>Bacteria</taxon>
        <taxon>Bacillati</taxon>
        <taxon>Actinomycetota</taxon>
        <taxon>Actinomycetes</taxon>
        <taxon>Jatrophihabitantales</taxon>
        <taxon>Jatrophihabitantaceae</taxon>
        <taxon>Jatrophihabitans</taxon>
    </lineage>
</organism>
<dbReference type="Pfam" id="PF00496">
    <property type="entry name" value="SBP_bac_5"/>
    <property type="match status" value="1"/>
</dbReference>
<evidence type="ECO:0000313" key="7">
    <source>
        <dbReference type="Proteomes" id="UP001164693"/>
    </source>
</evidence>
<dbReference type="RefSeq" id="WP_269442988.1">
    <property type="nucleotide sequence ID" value="NZ_CP097463.1"/>
</dbReference>
<protein>
    <submittedName>
        <fullName evidence="6">ABC transporter substrate-binding protein</fullName>
    </submittedName>
</protein>
<dbReference type="PROSITE" id="PS51257">
    <property type="entry name" value="PROKAR_LIPOPROTEIN"/>
    <property type="match status" value="1"/>
</dbReference>
<evidence type="ECO:0000313" key="6">
    <source>
        <dbReference type="EMBL" id="WAX56455.1"/>
    </source>
</evidence>